<dbReference type="OrthoDB" id="3052721at2759"/>
<evidence type="ECO:0000256" key="2">
    <source>
        <dbReference type="SAM" id="MobiDB-lite"/>
    </source>
</evidence>
<dbReference type="AlphaFoldDB" id="A0A9Q5ND26"/>
<feature type="region of interest" description="Disordered" evidence="2">
    <location>
        <begin position="557"/>
        <end position="588"/>
    </location>
</feature>
<evidence type="ECO:0000313" key="3">
    <source>
        <dbReference type="EMBL" id="OCB89314.1"/>
    </source>
</evidence>
<feature type="coiled-coil region" evidence="1">
    <location>
        <begin position="24"/>
        <end position="195"/>
    </location>
</feature>
<organism evidence="3 4">
    <name type="scientific">Sanghuangporus baumii</name>
    <name type="common">Phellinus baumii</name>
    <dbReference type="NCBI Taxonomy" id="108892"/>
    <lineage>
        <taxon>Eukaryota</taxon>
        <taxon>Fungi</taxon>
        <taxon>Dikarya</taxon>
        <taxon>Basidiomycota</taxon>
        <taxon>Agaricomycotina</taxon>
        <taxon>Agaricomycetes</taxon>
        <taxon>Hymenochaetales</taxon>
        <taxon>Hymenochaetaceae</taxon>
        <taxon>Sanghuangporus</taxon>
    </lineage>
</organism>
<gene>
    <name evidence="3" type="ORF">A7U60_g3514</name>
</gene>
<dbReference type="EMBL" id="LNZH02000158">
    <property type="protein sequence ID" value="OCB89314.1"/>
    <property type="molecule type" value="Genomic_DNA"/>
</dbReference>
<evidence type="ECO:0000256" key="1">
    <source>
        <dbReference type="SAM" id="Coils"/>
    </source>
</evidence>
<reference evidence="3" key="1">
    <citation type="submission" date="2016-06" db="EMBL/GenBank/DDBJ databases">
        <title>Draft Genome sequence of the fungus Inonotus baumii.</title>
        <authorList>
            <person name="Zhu H."/>
            <person name="Lin W."/>
        </authorList>
    </citation>
    <scope>NUCLEOTIDE SEQUENCE</scope>
    <source>
        <strain evidence="3">821</strain>
    </source>
</reference>
<accession>A0A9Q5ND26</accession>
<feature type="compositionally biased region" description="Basic and acidic residues" evidence="2">
    <location>
        <begin position="892"/>
        <end position="929"/>
    </location>
</feature>
<name>A0A9Q5ND26_SANBA</name>
<protein>
    <submittedName>
        <fullName evidence="3">Uncharacterized protein</fullName>
    </submittedName>
</protein>
<evidence type="ECO:0000313" key="4">
    <source>
        <dbReference type="Proteomes" id="UP000757232"/>
    </source>
</evidence>
<dbReference type="Proteomes" id="UP000757232">
    <property type="component" value="Unassembled WGS sequence"/>
</dbReference>
<feature type="compositionally biased region" description="Basic and acidic residues" evidence="2">
    <location>
        <begin position="561"/>
        <end position="588"/>
    </location>
</feature>
<sequence>MDLQWTEEKLRESQQLAIQQAVNLNHLNKAYRELETANELLRHHLVQIQTALENSEDKLSRAQASSSASQRQIRYMRLVRKRTFEANNLLKNRNRQFKNRLLEKETKLTEFEMKTIVLHLQVNTSSASLKIANSSLTALDANALVAQSRQQELEEEIEVLEERIRQDSDKHKKKIENLRNRIQMRRKEYDAARMQLSRCRKRVSELNSFKKKAITVIRRTHKGAYSTRLRSLIRRICGLGCPLTKCGAIVSESMKFLCNFIGLTSSTTIRVPSIRTIRRFIKEGEIASRVQLGDEMRRTIGFTTGGDGTTNKSQNFDSFHLNFSLPKDVSSSEQSSSESIRQVRFGNLRMEANHKAETQMNGDIQFMQGFIDMYNKSPLGQRNATSALDPSNALLSIKTAALRYHGSHGDHAEDQKAKHRLLAAWKETVSLRGLGAQRFFSLPEEEREVFICEGREKMVDELGGKSAWQALTAEEQAEKNLALTKHLADELAGEAMLSLSEDERRRMKIFVWAGCGMHKDLNAVKGGDAAMQEEWKKFDISPVLLANRDNSAVLELAECDGTGRDGSRRDGSGPEDERDKTAAEKRAREVSKAGGVKLAYLIGLLVNNKDDKKGWHHIFRDWALKNIGLLFTFPDTSNTRYSSYLDAAAEILAHLDIYVQFMDRVRYSKVKPSLNNLEENISNALNDPPTLTELACLALYREAVSIPYISSIRGNSLEEVNALELGPRMRDVQSHIKKLIRAPKTILAAQSEPQEAILDGNKSWNRPDAIEAIQKLITEKRLPKLEELFVAFLKGALSTWERFSSEFNDDGTIAALTEAEKELAWMPATNDANEGALGSFRVFHRKNPSGTVDLFNALFRYRRNNTEEFIEQKLTSEEDQKFLRKQAQIEDSEGRDRKRRREIEDEREGDYAAKRQKCEMRKQRKEENDARIDAVELQFNRNAIEEMTVVQLKDQLAKVRKMRPNLPVPKAKEMPKKDDIKRALQSLLDRDDLTANDNVPSHALCPGV</sequence>
<feature type="region of interest" description="Disordered" evidence="2">
    <location>
        <begin position="887"/>
        <end position="929"/>
    </location>
</feature>
<proteinExistence type="predicted"/>
<comment type="caution">
    <text evidence="3">The sequence shown here is derived from an EMBL/GenBank/DDBJ whole genome shotgun (WGS) entry which is preliminary data.</text>
</comment>
<keyword evidence="1" id="KW-0175">Coiled coil</keyword>
<keyword evidence="4" id="KW-1185">Reference proteome</keyword>